<name>A0A0H5BZH9_CYBJN</name>
<dbReference type="AlphaFoldDB" id="A0A0H5BZH9"/>
<evidence type="ECO:0000313" key="3">
    <source>
        <dbReference type="Proteomes" id="UP000038830"/>
    </source>
</evidence>
<dbReference type="Pfam" id="PF00294">
    <property type="entry name" value="PfkB"/>
    <property type="match status" value="1"/>
</dbReference>
<dbReference type="Gene3D" id="3.40.1190.20">
    <property type="match status" value="1"/>
</dbReference>
<dbReference type="InterPro" id="IPR029056">
    <property type="entry name" value="Ribokinase-like"/>
</dbReference>
<feature type="domain" description="Carbohydrate kinase PfkB" evidence="1">
    <location>
        <begin position="107"/>
        <end position="310"/>
    </location>
</feature>
<dbReference type="Proteomes" id="UP000038830">
    <property type="component" value="Unassembled WGS sequence"/>
</dbReference>
<gene>
    <name evidence="2" type="ORF">BN1211_0495</name>
</gene>
<organism evidence="2 3">
    <name type="scientific">Cyberlindnera jadinii (strain ATCC 18201 / CBS 1600 / BCRC 20928 / JCM 3617 / NBRC 0987 / NRRL Y-1542)</name>
    <name type="common">Torula yeast</name>
    <name type="synonym">Candida utilis</name>
    <dbReference type="NCBI Taxonomy" id="983966"/>
    <lineage>
        <taxon>Eukaryota</taxon>
        <taxon>Fungi</taxon>
        <taxon>Dikarya</taxon>
        <taxon>Ascomycota</taxon>
        <taxon>Saccharomycotina</taxon>
        <taxon>Saccharomycetes</taxon>
        <taxon>Phaffomycetales</taxon>
        <taxon>Phaffomycetaceae</taxon>
        <taxon>Cyberlindnera</taxon>
    </lineage>
</organism>
<protein>
    <recommendedName>
        <fullName evidence="1">Carbohydrate kinase PfkB domain-containing protein</fullName>
    </recommendedName>
</protein>
<dbReference type="InterPro" id="IPR011611">
    <property type="entry name" value="PfkB_dom"/>
</dbReference>
<evidence type="ECO:0000313" key="2">
    <source>
        <dbReference type="EMBL" id="CEP20592.1"/>
    </source>
</evidence>
<dbReference type="PANTHER" id="PTHR47098:SF2">
    <property type="entry name" value="PROTEIN MAK32"/>
    <property type="match status" value="1"/>
</dbReference>
<dbReference type="SUPFAM" id="SSF53613">
    <property type="entry name" value="Ribokinase-like"/>
    <property type="match status" value="1"/>
</dbReference>
<proteinExistence type="predicted"/>
<sequence length="358" mass="39918">MALFTTMGMFIIDEIHFPEESQLEPQYNVIGGGGTYGALGGRVITTGDKASSVGWIVDKGSDFPVEVQEYLESWQTGCVWRNTPDRLTTRGWNMYGARGFRAFKYLTPKLRIDVDDLIEHRQLLYSQSYHLICSPERCQSILRKLTVARVDGTVPPPVITWEPVPDLCTPEHLNQCLQNLKHVTVLTPNAEEASRFFGEEEPSTKEALEQLASRFLPYLTSNSHFKTGSGIVLRCGPLGCYTLTTAGTSHWFPAFHNDRDQSHQRCVDPTGGGNAFIGALSTAFVLSHGDWEIASISGNLAAGIAIEQIGMPVIETSDNSSIETWNGLSIEERLRGYIEWNELDYDAEEVLKKLRIRA</sequence>
<reference evidence="3" key="1">
    <citation type="journal article" date="2015" name="J. Biotechnol.">
        <title>The structure of the Cyberlindnera jadinii genome and its relation to Candida utilis analyzed by the occurrence of single nucleotide polymorphisms.</title>
        <authorList>
            <person name="Rupp O."/>
            <person name="Brinkrolf K."/>
            <person name="Buerth C."/>
            <person name="Kunigo M."/>
            <person name="Schneider J."/>
            <person name="Jaenicke S."/>
            <person name="Goesmann A."/>
            <person name="Puehler A."/>
            <person name="Jaeger K.-E."/>
            <person name="Ernst J.F."/>
        </authorList>
    </citation>
    <scope>NUCLEOTIDE SEQUENCE [LARGE SCALE GENOMIC DNA]</scope>
    <source>
        <strain evidence="3">ATCC 18201 / CBS 1600 / BCRC 20928 / JCM 3617 / NBRC 0987 / NRRL Y-1542</strain>
    </source>
</reference>
<accession>A0A0H5BZH9</accession>
<evidence type="ECO:0000259" key="1">
    <source>
        <dbReference type="Pfam" id="PF00294"/>
    </source>
</evidence>
<dbReference type="EMBL" id="CDQK01000001">
    <property type="protein sequence ID" value="CEP20592.1"/>
    <property type="molecule type" value="Genomic_DNA"/>
</dbReference>
<dbReference type="PANTHER" id="PTHR47098">
    <property type="entry name" value="PROTEIN MAK32"/>
    <property type="match status" value="1"/>
</dbReference>